<dbReference type="AlphaFoldDB" id="A0A016TSW1"/>
<dbReference type="Proteomes" id="UP000024635">
    <property type="component" value="Unassembled WGS sequence"/>
</dbReference>
<evidence type="ECO:0000313" key="3">
    <source>
        <dbReference type="Proteomes" id="UP000024635"/>
    </source>
</evidence>
<keyword evidence="1" id="KW-0472">Membrane</keyword>
<sequence length="92" mass="10499">MKNWPPKKTFKSKRQAVIKRVPPNNLEIATIYKAFLFSLFKSCLPSSVSYHLIAFSICELPIFLLALCLTFSVFAPQIQCRPKLCGLFNFPS</sequence>
<name>A0A016TSW1_9BILA</name>
<evidence type="ECO:0000313" key="2">
    <source>
        <dbReference type="EMBL" id="EYC05851.1"/>
    </source>
</evidence>
<keyword evidence="3" id="KW-1185">Reference proteome</keyword>
<proteinExistence type="predicted"/>
<protein>
    <submittedName>
        <fullName evidence="2">Uncharacterized protein</fullName>
    </submittedName>
</protein>
<dbReference type="EMBL" id="JARK01001416">
    <property type="protein sequence ID" value="EYC05851.1"/>
    <property type="molecule type" value="Genomic_DNA"/>
</dbReference>
<comment type="caution">
    <text evidence="2">The sequence shown here is derived from an EMBL/GenBank/DDBJ whole genome shotgun (WGS) entry which is preliminary data.</text>
</comment>
<gene>
    <name evidence="2" type="primary">Acey_s0080.g1399</name>
    <name evidence="2" type="ORF">Y032_0080g1399</name>
</gene>
<evidence type="ECO:0000256" key="1">
    <source>
        <dbReference type="SAM" id="Phobius"/>
    </source>
</evidence>
<feature type="transmembrane region" description="Helical" evidence="1">
    <location>
        <begin position="52"/>
        <end position="74"/>
    </location>
</feature>
<organism evidence="2 3">
    <name type="scientific">Ancylostoma ceylanicum</name>
    <dbReference type="NCBI Taxonomy" id="53326"/>
    <lineage>
        <taxon>Eukaryota</taxon>
        <taxon>Metazoa</taxon>
        <taxon>Ecdysozoa</taxon>
        <taxon>Nematoda</taxon>
        <taxon>Chromadorea</taxon>
        <taxon>Rhabditida</taxon>
        <taxon>Rhabditina</taxon>
        <taxon>Rhabditomorpha</taxon>
        <taxon>Strongyloidea</taxon>
        <taxon>Ancylostomatidae</taxon>
        <taxon>Ancylostomatinae</taxon>
        <taxon>Ancylostoma</taxon>
    </lineage>
</organism>
<accession>A0A016TSW1</accession>
<keyword evidence="1" id="KW-0812">Transmembrane</keyword>
<feature type="transmembrane region" description="Helical" evidence="1">
    <location>
        <begin position="21"/>
        <end position="40"/>
    </location>
</feature>
<reference evidence="3" key="1">
    <citation type="journal article" date="2015" name="Nat. Genet.">
        <title>The genome and transcriptome of the zoonotic hookworm Ancylostoma ceylanicum identify infection-specific gene families.</title>
        <authorList>
            <person name="Schwarz E.M."/>
            <person name="Hu Y."/>
            <person name="Antoshechkin I."/>
            <person name="Miller M.M."/>
            <person name="Sternberg P.W."/>
            <person name="Aroian R.V."/>
        </authorList>
    </citation>
    <scope>NUCLEOTIDE SEQUENCE</scope>
    <source>
        <strain evidence="3">HY135</strain>
    </source>
</reference>
<keyword evidence="1" id="KW-1133">Transmembrane helix</keyword>